<dbReference type="KEGG" id="amob:HG15A2_10140"/>
<feature type="domain" description="Peptidase S54 rhomboid" evidence="6">
    <location>
        <begin position="54"/>
        <end position="204"/>
    </location>
</feature>
<dbReference type="InterPro" id="IPR022764">
    <property type="entry name" value="Peptidase_S54_rhomboid_dom"/>
</dbReference>
<feature type="transmembrane region" description="Helical" evidence="5">
    <location>
        <begin position="88"/>
        <end position="109"/>
    </location>
</feature>
<feature type="transmembrane region" description="Helical" evidence="5">
    <location>
        <begin position="185"/>
        <end position="203"/>
    </location>
</feature>
<organism evidence="7 8">
    <name type="scientific">Adhaeretor mobilis</name>
    <dbReference type="NCBI Taxonomy" id="1930276"/>
    <lineage>
        <taxon>Bacteria</taxon>
        <taxon>Pseudomonadati</taxon>
        <taxon>Planctomycetota</taxon>
        <taxon>Planctomycetia</taxon>
        <taxon>Pirellulales</taxon>
        <taxon>Lacipirellulaceae</taxon>
        <taxon>Adhaeretor</taxon>
    </lineage>
</organism>
<evidence type="ECO:0000259" key="6">
    <source>
        <dbReference type="Pfam" id="PF01694"/>
    </source>
</evidence>
<evidence type="ECO:0000256" key="3">
    <source>
        <dbReference type="ARBA" id="ARBA00022989"/>
    </source>
</evidence>
<dbReference type="GO" id="GO:0004252">
    <property type="term" value="F:serine-type endopeptidase activity"/>
    <property type="evidence" value="ECO:0007669"/>
    <property type="project" value="InterPro"/>
</dbReference>
<evidence type="ECO:0000256" key="5">
    <source>
        <dbReference type="SAM" id="Phobius"/>
    </source>
</evidence>
<proteinExistence type="predicted"/>
<feature type="transmembrane region" description="Helical" evidence="5">
    <location>
        <begin position="121"/>
        <end position="140"/>
    </location>
</feature>
<dbReference type="RefSeq" id="WP_145058367.1">
    <property type="nucleotide sequence ID" value="NZ_CP036263.1"/>
</dbReference>
<dbReference type="InterPro" id="IPR035952">
    <property type="entry name" value="Rhomboid-like_sf"/>
</dbReference>
<dbReference type="PANTHER" id="PTHR43066:SF5">
    <property type="entry name" value="RHOMBOID-LIKE PROTEIN 11, CHLOROPLASTIC-RELATED"/>
    <property type="match status" value="1"/>
</dbReference>
<dbReference type="OrthoDB" id="267668at2"/>
<evidence type="ECO:0000313" key="7">
    <source>
        <dbReference type="EMBL" id="QDS97747.1"/>
    </source>
</evidence>
<gene>
    <name evidence="7" type="ORF">HG15A2_10140</name>
</gene>
<feature type="transmembrane region" description="Helical" evidence="5">
    <location>
        <begin position="146"/>
        <end position="178"/>
    </location>
</feature>
<evidence type="ECO:0000313" key="8">
    <source>
        <dbReference type="Proteomes" id="UP000319852"/>
    </source>
</evidence>
<reference evidence="7 8" key="1">
    <citation type="submission" date="2019-02" db="EMBL/GenBank/DDBJ databases">
        <title>Deep-cultivation of Planctomycetes and their phenomic and genomic characterization uncovers novel biology.</title>
        <authorList>
            <person name="Wiegand S."/>
            <person name="Jogler M."/>
            <person name="Boedeker C."/>
            <person name="Pinto D."/>
            <person name="Vollmers J."/>
            <person name="Rivas-Marin E."/>
            <person name="Kohn T."/>
            <person name="Peeters S.H."/>
            <person name="Heuer A."/>
            <person name="Rast P."/>
            <person name="Oberbeckmann S."/>
            <person name="Bunk B."/>
            <person name="Jeske O."/>
            <person name="Meyerdierks A."/>
            <person name="Storesund J.E."/>
            <person name="Kallscheuer N."/>
            <person name="Luecker S."/>
            <person name="Lage O.M."/>
            <person name="Pohl T."/>
            <person name="Merkel B.J."/>
            <person name="Hornburger P."/>
            <person name="Mueller R.-W."/>
            <person name="Bruemmer F."/>
            <person name="Labrenz M."/>
            <person name="Spormann A.M."/>
            <person name="Op den Camp H."/>
            <person name="Overmann J."/>
            <person name="Amann R."/>
            <person name="Jetten M.S.M."/>
            <person name="Mascher T."/>
            <person name="Medema M.H."/>
            <person name="Devos D.P."/>
            <person name="Kaster A.-K."/>
            <person name="Ovreas L."/>
            <person name="Rohde M."/>
            <person name="Galperin M.Y."/>
            <person name="Jogler C."/>
        </authorList>
    </citation>
    <scope>NUCLEOTIDE SEQUENCE [LARGE SCALE GENOMIC DNA]</scope>
    <source>
        <strain evidence="7 8">HG15A2</strain>
    </source>
</reference>
<feature type="transmembrane region" description="Helical" evidence="5">
    <location>
        <begin position="12"/>
        <end position="36"/>
    </location>
</feature>
<dbReference type="Proteomes" id="UP000319852">
    <property type="component" value="Chromosome"/>
</dbReference>
<dbReference type="EMBL" id="CP036263">
    <property type="protein sequence ID" value="QDS97747.1"/>
    <property type="molecule type" value="Genomic_DNA"/>
</dbReference>
<dbReference type="Gene3D" id="1.20.1540.10">
    <property type="entry name" value="Rhomboid-like"/>
    <property type="match status" value="1"/>
</dbReference>
<keyword evidence="2 5" id="KW-0812">Transmembrane</keyword>
<dbReference type="SUPFAM" id="SSF144091">
    <property type="entry name" value="Rhomboid-like"/>
    <property type="match status" value="1"/>
</dbReference>
<sequence length="385" mass="42981">MLPYSCDAPLYHFPFATIALIVLNTALYICSATGVISIEDGWLLEYGTGVHPVQWLTSRFMHFNFEHLLGNMFFLWAFGLVVEGKLGWFRFLCAYLAIATGQAALEQLVMSGYQGMTPGSLGASAAIFGIMAMACLWAPVNNLSVFFFFYFIIFTFEVSVGVFAAIFVGIDIVMWLLLGSYAGSSILHLMGGMMGAALGFVMLKREMVNCEDYDLLSVMSGDYGSDKKKRREAKIDNDPTRIAAARHEKMLEGKRRFDAYLQIGQPEQAIEVRKRMIDLGMPLETSREQLLAIIVGLHKQNQWAASAPVMAEFLDRFPDDSQGVRLKLSQICLMELDKPNRALDLLEPLQPSDLGDAHRRLHQKITIAANHQIEQGVLEVDDGGW</sequence>
<dbReference type="PANTHER" id="PTHR43066">
    <property type="entry name" value="RHOMBOID-RELATED PROTEIN"/>
    <property type="match status" value="1"/>
</dbReference>
<dbReference type="Pfam" id="PF01694">
    <property type="entry name" value="Rhomboid"/>
    <property type="match status" value="1"/>
</dbReference>
<keyword evidence="4 5" id="KW-0472">Membrane</keyword>
<dbReference type="AlphaFoldDB" id="A0A517MSH6"/>
<keyword evidence="8" id="KW-1185">Reference proteome</keyword>
<feature type="transmembrane region" description="Helical" evidence="5">
    <location>
        <begin position="63"/>
        <end position="82"/>
    </location>
</feature>
<name>A0A517MSH6_9BACT</name>
<evidence type="ECO:0000256" key="4">
    <source>
        <dbReference type="ARBA" id="ARBA00023136"/>
    </source>
</evidence>
<dbReference type="GO" id="GO:0016020">
    <property type="term" value="C:membrane"/>
    <property type="evidence" value="ECO:0007669"/>
    <property type="project" value="UniProtKB-SubCell"/>
</dbReference>
<evidence type="ECO:0000256" key="2">
    <source>
        <dbReference type="ARBA" id="ARBA00022692"/>
    </source>
</evidence>
<keyword evidence="3 5" id="KW-1133">Transmembrane helix</keyword>
<accession>A0A517MSH6</accession>
<protein>
    <submittedName>
        <fullName evidence="7">Rhomboid family protein</fullName>
    </submittedName>
</protein>
<evidence type="ECO:0000256" key="1">
    <source>
        <dbReference type="ARBA" id="ARBA00004141"/>
    </source>
</evidence>
<comment type="subcellular location">
    <subcellularLocation>
        <location evidence="1">Membrane</location>
        <topology evidence="1">Multi-pass membrane protein</topology>
    </subcellularLocation>
</comment>